<accession>A0A3A1WPZ6</accession>
<organism evidence="2 3">
    <name type="scientific">Aureimonas flava</name>
    <dbReference type="NCBI Taxonomy" id="2320271"/>
    <lineage>
        <taxon>Bacteria</taxon>
        <taxon>Pseudomonadati</taxon>
        <taxon>Pseudomonadota</taxon>
        <taxon>Alphaproteobacteria</taxon>
        <taxon>Hyphomicrobiales</taxon>
        <taxon>Aurantimonadaceae</taxon>
        <taxon>Aureimonas</taxon>
    </lineage>
</organism>
<protein>
    <submittedName>
        <fullName evidence="2">Fimbrial protein</fullName>
    </submittedName>
</protein>
<keyword evidence="1" id="KW-1133">Transmembrane helix</keyword>
<evidence type="ECO:0000313" key="2">
    <source>
        <dbReference type="EMBL" id="RIX98727.1"/>
    </source>
</evidence>
<comment type="caution">
    <text evidence="2">The sequence shown here is derived from an EMBL/GenBank/DDBJ whole genome shotgun (WGS) entry which is preliminary data.</text>
</comment>
<reference evidence="3" key="1">
    <citation type="submission" date="2018-09" db="EMBL/GenBank/DDBJ databases">
        <authorList>
            <person name="Tuo L."/>
        </authorList>
    </citation>
    <scope>NUCLEOTIDE SEQUENCE [LARGE SCALE GENOMIC DNA]</scope>
    <source>
        <strain evidence="3">M2BS4Y-1</strain>
    </source>
</reference>
<evidence type="ECO:0000313" key="3">
    <source>
        <dbReference type="Proteomes" id="UP000265750"/>
    </source>
</evidence>
<dbReference type="Proteomes" id="UP000265750">
    <property type="component" value="Unassembled WGS sequence"/>
</dbReference>
<dbReference type="EMBL" id="QYRN01000009">
    <property type="protein sequence ID" value="RIX98727.1"/>
    <property type="molecule type" value="Genomic_DNA"/>
</dbReference>
<sequence length="116" mass="11988">MPHDPAFEKVRRKMVRLLGVSIAVLFVGLIAVLSAVVYRTSDAKDDARAGGTLPPLAIGAGARITSSALDGDQALLTVERTDGGQDLLLLDLRSGTVAARYPVQATPVAAPAPIGN</sequence>
<evidence type="ECO:0000256" key="1">
    <source>
        <dbReference type="SAM" id="Phobius"/>
    </source>
</evidence>
<keyword evidence="1" id="KW-0812">Transmembrane</keyword>
<dbReference type="AlphaFoldDB" id="A0A3A1WPZ6"/>
<keyword evidence="1" id="KW-0472">Membrane</keyword>
<gene>
    <name evidence="2" type="ORF">D3218_16205</name>
</gene>
<name>A0A3A1WPZ6_9HYPH</name>
<feature type="transmembrane region" description="Helical" evidence="1">
    <location>
        <begin position="17"/>
        <end position="38"/>
    </location>
</feature>
<proteinExistence type="predicted"/>
<keyword evidence="3" id="KW-1185">Reference proteome</keyword>